<gene>
    <name evidence="1" type="ORF">E5331_10680</name>
</gene>
<proteinExistence type="predicted"/>
<sequence length="282" mass="33357">MSTYINPMTDFGFKYIFGREESKDFLIDFLNNLLKDEPGFDTIIDLQYLDKEKSRRRKRERGVIYDIHYQTTNGKRFTVEMQNSSQNYYIDRMVYYASKAIVDQGEVGSDWLYEFEPIYIISFMNFCLEQFKDEFRIDAALCDLRTHQPISDKQRYIFIQLPLFGKNKPEECREKIDQWFYIFNNMSTMETMPFTQKDRLFHRLSSVASYANLSDEDKMDYDADLKAYRDIVGQLSYAKAEGREEGKVEMIVNMMKAGLPIEQIAMIANMAVDKVKKLLSNI</sequence>
<comment type="caution">
    <text evidence="1">The sequence shown here is derived from an EMBL/GenBank/DDBJ whole genome shotgun (WGS) entry which is preliminary data.</text>
</comment>
<name>A0AC61REB8_9BACT</name>
<dbReference type="Proteomes" id="UP000306319">
    <property type="component" value="Unassembled WGS sequence"/>
</dbReference>
<organism evidence="1 2">
    <name type="scientific">Lepagella muris</name>
    <dbReference type="NCBI Taxonomy" id="3032870"/>
    <lineage>
        <taxon>Bacteria</taxon>
        <taxon>Pseudomonadati</taxon>
        <taxon>Bacteroidota</taxon>
        <taxon>Bacteroidia</taxon>
        <taxon>Bacteroidales</taxon>
        <taxon>Muribaculaceae</taxon>
        <taxon>Lepagella</taxon>
    </lineage>
</organism>
<evidence type="ECO:0000313" key="1">
    <source>
        <dbReference type="EMBL" id="TGY78339.1"/>
    </source>
</evidence>
<evidence type="ECO:0000313" key="2">
    <source>
        <dbReference type="Proteomes" id="UP000306319"/>
    </source>
</evidence>
<dbReference type="EMBL" id="SRYB01000014">
    <property type="protein sequence ID" value="TGY78339.1"/>
    <property type="molecule type" value="Genomic_DNA"/>
</dbReference>
<reference evidence="1" key="1">
    <citation type="submission" date="2019-04" db="EMBL/GenBank/DDBJ databases">
        <title>Microbes associate with the intestines of laboratory mice.</title>
        <authorList>
            <person name="Navarre W."/>
            <person name="Wong E."/>
            <person name="Huang K."/>
            <person name="Tropini C."/>
            <person name="Ng K."/>
            <person name="Yu B."/>
        </authorList>
    </citation>
    <scope>NUCLEOTIDE SEQUENCE</scope>
    <source>
        <strain evidence="1">NM04_E33</strain>
    </source>
</reference>
<protein>
    <submittedName>
        <fullName evidence="1">Rpn family recombination-promoting nuclease/putative transposase</fullName>
    </submittedName>
</protein>
<accession>A0AC61REB8</accession>
<keyword evidence="2" id="KW-1185">Reference proteome</keyword>